<dbReference type="EMBL" id="JARRAG010000001">
    <property type="protein sequence ID" value="MDG3003193.1"/>
    <property type="molecule type" value="Genomic_DNA"/>
</dbReference>
<protein>
    <submittedName>
        <fullName evidence="3">Serine hydrolase</fullName>
        <ecNumber evidence="3">3.1.1.103</ecNumber>
    </submittedName>
</protein>
<dbReference type="EC" id="3.1.1.103" evidence="3"/>
<comment type="caution">
    <text evidence="3">The sequence shown here is derived from an EMBL/GenBank/DDBJ whole genome shotgun (WGS) entry which is preliminary data.</text>
</comment>
<dbReference type="RefSeq" id="WP_277859548.1">
    <property type="nucleotide sequence ID" value="NZ_JARRAG010000001.1"/>
</dbReference>
<evidence type="ECO:0000256" key="1">
    <source>
        <dbReference type="SAM" id="SignalP"/>
    </source>
</evidence>
<reference evidence="3 4" key="1">
    <citation type="submission" date="2023-03" db="EMBL/GenBank/DDBJ databases">
        <title>Paludisphaera mucosa sp. nov. a novel planctomycete from northern fen.</title>
        <authorList>
            <person name="Ivanova A."/>
        </authorList>
    </citation>
    <scope>NUCLEOTIDE SEQUENCE [LARGE SCALE GENOMIC DNA]</scope>
    <source>
        <strain evidence="3 4">Pla2</strain>
    </source>
</reference>
<dbReference type="GO" id="GO:0016787">
    <property type="term" value="F:hydrolase activity"/>
    <property type="evidence" value="ECO:0007669"/>
    <property type="project" value="UniProtKB-KW"/>
</dbReference>
<dbReference type="PANTHER" id="PTHR46825">
    <property type="entry name" value="D-ALANYL-D-ALANINE-CARBOXYPEPTIDASE/ENDOPEPTIDASE AMPH"/>
    <property type="match status" value="1"/>
</dbReference>
<keyword evidence="3" id="KW-0378">Hydrolase</keyword>
<evidence type="ECO:0000313" key="4">
    <source>
        <dbReference type="Proteomes" id="UP001216907"/>
    </source>
</evidence>
<sequence>MNSTTAAILLSLGIILGGSAVQAQQTPRPAETASQAAGVVDLAGVDAYVHELMAKRHVPGVSIAVVREGRVVLSKGYGLANVELSAPATERTVYQLASVTKMFTATAILMLVKDGKLALDDKLPERLGDLPAAWDKVTIRNLLNHTSGIKSYTAVADFAKTMRKDYTRREILDLVAKDPLQFPSGEKFEYSNTGYFLLGMIIEKVAGKPYGEFMSERIFRPLGMTETRVNDLREIVPNRAQGYEWDGKTLKNGEYVSPTQPFAAGMLVSTVRDLVKWDAALASHALLDEASLQQMWTPATLGKGGEAGYGFGWEVSKEDGHRVVLHGGGIPGFSTQLSRYLDDKLTVIVLTNSESGLASVLAKGIAGRFVPALAEKPAVTIADPDETTTKRLRGVIEAAVKGEVDPERFTDQAREKLVPRIKEDKERLAGFGALKSFVLRERKETPEGLRLSYRADFENESLKIGFSLDKAGKIQGIGLQPAD</sequence>
<name>A0ABT6F703_9BACT</name>
<dbReference type="Proteomes" id="UP001216907">
    <property type="component" value="Unassembled WGS sequence"/>
</dbReference>
<dbReference type="Pfam" id="PF00144">
    <property type="entry name" value="Beta-lactamase"/>
    <property type="match status" value="1"/>
</dbReference>
<dbReference type="InterPro" id="IPR012338">
    <property type="entry name" value="Beta-lactam/transpept-like"/>
</dbReference>
<keyword evidence="4" id="KW-1185">Reference proteome</keyword>
<evidence type="ECO:0000313" key="3">
    <source>
        <dbReference type="EMBL" id="MDG3003193.1"/>
    </source>
</evidence>
<dbReference type="InterPro" id="IPR001466">
    <property type="entry name" value="Beta-lactam-related"/>
</dbReference>
<proteinExistence type="predicted"/>
<evidence type="ECO:0000259" key="2">
    <source>
        <dbReference type="Pfam" id="PF00144"/>
    </source>
</evidence>
<gene>
    <name evidence="3" type="ORF">PZE19_05395</name>
</gene>
<dbReference type="SUPFAM" id="SSF56601">
    <property type="entry name" value="beta-lactamase/transpeptidase-like"/>
    <property type="match status" value="1"/>
</dbReference>
<accession>A0ABT6F703</accession>
<dbReference type="Gene3D" id="3.40.710.10">
    <property type="entry name" value="DD-peptidase/beta-lactamase superfamily"/>
    <property type="match status" value="1"/>
</dbReference>
<keyword evidence="1" id="KW-0732">Signal</keyword>
<dbReference type="InterPro" id="IPR050491">
    <property type="entry name" value="AmpC-like"/>
</dbReference>
<feature type="chain" id="PRO_5045407801" evidence="1">
    <location>
        <begin position="24"/>
        <end position="483"/>
    </location>
</feature>
<feature type="signal peptide" evidence="1">
    <location>
        <begin position="1"/>
        <end position="23"/>
    </location>
</feature>
<feature type="domain" description="Beta-lactamase-related" evidence="2">
    <location>
        <begin position="45"/>
        <end position="358"/>
    </location>
</feature>
<dbReference type="PANTHER" id="PTHR46825:SF9">
    <property type="entry name" value="BETA-LACTAMASE-RELATED DOMAIN-CONTAINING PROTEIN"/>
    <property type="match status" value="1"/>
</dbReference>
<organism evidence="3 4">
    <name type="scientific">Paludisphaera mucosa</name>
    <dbReference type="NCBI Taxonomy" id="3030827"/>
    <lineage>
        <taxon>Bacteria</taxon>
        <taxon>Pseudomonadati</taxon>
        <taxon>Planctomycetota</taxon>
        <taxon>Planctomycetia</taxon>
        <taxon>Isosphaerales</taxon>
        <taxon>Isosphaeraceae</taxon>
        <taxon>Paludisphaera</taxon>
    </lineage>
</organism>